<keyword evidence="3 6" id="KW-0489">Methyltransferase</keyword>
<comment type="subcellular location">
    <subcellularLocation>
        <location evidence="6">Cytoplasm</location>
    </subcellularLocation>
</comment>
<dbReference type="PANTHER" id="PTHR31760">
    <property type="entry name" value="S-ADENOSYL-L-METHIONINE-DEPENDENT METHYLTRANSFERASES SUPERFAMILY PROTEIN"/>
    <property type="match status" value="1"/>
</dbReference>
<evidence type="ECO:0000256" key="3">
    <source>
        <dbReference type="ARBA" id="ARBA00022603"/>
    </source>
</evidence>
<dbReference type="NCBIfam" id="TIGR00138">
    <property type="entry name" value="rsmG_gidB"/>
    <property type="match status" value="1"/>
</dbReference>
<dbReference type="HAMAP" id="MF_00074">
    <property type="entry name" value="16SrRNA_methyltr_G"/>
    <property type="match status" value="1"/>
</dbReference>
<proteinExistence type="inferred from homology"/>
<dbReference type="Proteomes" id="UP001595828">
    <property type="component" value="Unassembled WGS sequence"/>
</dbReference>
<keyword evidence="2 6" id="KW-0698">rRNA processing</keyword>
<comment type="caution">
    <text evidence="7">The sequence shown here is derived from an EMBL/GenBank/DDBJ whole genome shotgun (WGS) entry which is preliminary data.</text>
</comment>
<accession>A0ABV8RKI3</accession>
<evidence type="ECO:0000256" key="5">
    <source>
        <dbReference type="ARBA" id="ARBA00022691"/>
    </source>
</evidence>
<keyword evidence="5 6" id="KW-0949">S-adenosyl-L-methionine</keyword>
<evidence type="ECO:0000313" key="8">
    <source>
        <dbReference type="Proteomes" id="UP001595828"/>
    </source>
</evidence>
<organism evidence="7 8">
    <name type="scientific">Novosphingobium tardum</name>
    <dbReference type="NCBI Taxonomy" id="1538021"/>
    <lineage>
        <taxon>Bacteria</taxon>
        <taxon>Pseudomonadati</taxon>
        <taxon>Pseudomonadota</taxon>
        <taxon>Alphaproteobacteria</taxon>
        <taxon>Sphingomonadales</taxon>
        <taxon>Sphingomonadaceae</taxon>
        <taxon>Novosphingobium</taxon>
    </lineage>
</organism>
<feature type="binding site" evidence="6">
    <location>
        <begin position="130"/>
        <end position="131"/>
    </location>
    <ligand>
        <name>S-adenosyl-L-methionine</name>
        <dbReference type="ChEBI" id="CHEBI:59789"/>
    </ligand>
</feature>
<gene>
    <name evidence="6 7" type="primary">rsmG</name>
    <name evidence="7" type="ORF">ACFO0A_02515</name>
</gene>
<keyword evidence="1 6" id="KW-0963">Cytoplasm</keyword>
<name>A0ABV8RKI3_9SPHN</name>
<dbReference type="InterPro" id="IPR003682">
    <property type="entry name" value="rRNA_ssu_MeTfrase_G"/>
</dbReference>
<dbReference type="EMBL" id="JBHSDR010000003">
    <property type="protein sequence ID" value="MFC4293927.1"/>
    <property type="molecule type" value="Genomic_DNA"/>
</dbReference>
<evidence type="ECO:0000256" key="4">
    <source>
        <dbReference type="ARBA" id="ARBA00022679"/>
    </source>
</evidence>
<dbReference type="Gene3D" id="3.40.50.150">
    <property type="entry name" value="Vaccinia Virus protein VP39"/>
    <property type="match status" value="1"/>
</dbReference>
<dbReference type="GO" id="GO:0008168">
    <property type="term" value="F:methyltransferase activity"/>
    <property type="evidence" value="ECO:0007669"/>
    <property type="project" value="UniProtKB-KW"/>
</dbReference>
<evidence type="ECO:0000313" key="7">
    <source>
        <dbReference type="EMBL" id="MFC4293927.1"/>
    </source>
</evidence>
<keyword evidence="4 6" id="KW-0808">Transferase</keyword>
<dbReference type="PANTHER" id="PTHR31760:SF0">
    <property type="entry name" value="S-ADENOSYL-L-METHIONINE-DEPENDENT METHYLTRANSFERASES SUPERFAMILY PROTEIN"/>
    <property type="match status" value="1"/>
</dbReference>
<comment type="catalytic activity">
    <reaction evidence="6">
        <text>guanosine(527) in 16S rRNA + S-adenosyl-L-methionine = N(7)-methylguanosine(527) in 16S rRNA + S-adenosyl-L-homocysteine</text>
        <dbReference type="Rhea" id="RHEA:42732"/>
        <dbReference type="Rhea" id="RHEA-COMP:10209"/>
        <dbReference type="Rhea" id="RHEA-COMP:10210"/>
        <dbReference type="ChEBI" id="CHEBI:57856"/>
        <dbReference type="ChEBI" id="CHEBI:59789"/>
        <dbReference type="ChEBI" id="CHEBI:74269"/>
        <dbReference type="ChEBI" id="CHEBI:74480"/>
        <dbReference type="EC" id="2.1.1.170"/>
    </reaction>
</comment>
<dbReference type="InterPro" id="IPR029063">
    <property type="entry name" value="SAM-dependent_MTases_sf"/>
</dbReference>
<dbReference type="RefSeq" id="WP_379537404.1">
    <property type="nucleotide sequence ID" value="NZ_JBHSDR010000003.1"/>
</dbReference>
<comment type="similarity">
    <text evidence="6">Belongs to the methyltransferase superfamily. RNA methyltransferase RsmG family.</text>
</comment>
<feature type="binding site" evidence="6">
    <location>
        <position position="84"/>
    </location>
    <ligand>
        <name>S-adenosyl-L-methionine</name>
        <dbReference type="ChEBI" id="CHEBI:59789"/>
    </ligand>
</feature>
<evidence type="ECO:0000256" key="6">
    <source>
        <dbReference type="HAMAP-Rule" id="MF_00074"/>
    </source>
</evidence>
<sequence>MILATEEDARRWVSSRPLPSGALEQLEALAPLLAVENQRQNLVAATSLDQFWLRHIADSLQLLWVSRETLPAGSWLDLGTGAGFPGLVVAIASPEREVTLVESRATRAAWLRHAAVELDLRNVVVVHQRLELVETIEAACISARAFAPLNKLLRLAARFSTPDTIWLLPKGRNARQELLEMPNRIQTMFHVEQSITSADAGILVGRGCPVIEKGRKR</sequence>
<keyword evidence="8" id="KW-1185">Reference proteome</keyword>
<comment type="caution">
    <text evidence="6">Lacks conserved residue(s) required for the propagation of feature annotation.</text>
</comment>
<evidence type="ECO:0000256" key="2">
    <source>
        <dbReference type="ARBA" id="ARBA00022552"/>
    </source>
</evidence>
<dbReference type="SUPFAM" id="SSF53335">
    <property type="entry name" value="S-adenosyl-L-methionine-dependent methyltransferases"/>
    <property type="match status" value="1"/>
</dbReference>
<reference evidence="8" key="1">
    <citation type="journal article" date="2019" name="Int. J. Syst. Evol. Microbiol.">
        <title>The Global Catalogue of Microorganisms (GCM) 10K type strain sequencing project: providing services to taxonomists for standard genome sequencing and annotation.</title>
        <authorList>
            <consortium name="The Broad Institute Genomics Platform"/>
            <consortium name="The Broad Institute Genome Sequencing Center for Infectious Disease"/>
            <person name="Wu L."/>
            <person name="Ma J."/>
        </authorList>
    </citation>
    <scope>NUCLEOTIDE SEQUENCE [LARGE SCALE GENOMIC DNA]</scope>
    <source>
        <strain evidence="8">CGMCC 1.12989</strain>
    </source>
</reference>
<evidence type="ECO:0000256" key="1">
    <source>
        <dbReference type="ARBA" id="ARBA00022490"/>
    </source>
</evidence>
<feature type="binding site" evidence="6">
    <location>
        <position position="144"/>
    </location>
    <ligand>
        <name>S-adenosyl-L-methionine</name>
        <dbReference type="ChEBI" id="CHEBI:59789"/>
    </ligand>
</feature>
<dbReference type="GO" id="GO:0032259">
    <property type="term" value="P:methylation"/>
    <property type="evidence" value="ECO:0007669"/>
    <property type="project" value="UniProtKB-KW"/>
</dbReference>
<comment type="function">
    <text evidence="6">Specifically methylates the N7 position of guanine in position 527 of 16S rRNA.</text>
</comment>
<feature type="binding site" evidence="6">
    <location>
        <position position="79"/>
    </location>
    <ligand>
        <name>S-adenosyl-L-methionine</name>
        <dbReference type="ChEBI" id="CHEBI:59789"/>
    </ligand>
</feature>
<dbReference type="Pfam" id="PF02527">
    <property type="entry name" value="GidB"/>
    <property type="match status" value="1"/>
</dbReference>
<protein>
    <recommendedName>
        <fullName evidence="6">Ribosomal RNA small subunit methyltransferase G</fullName>
        <ecNumber evidence="6">2.1.1.170</ecNumber>
    </recommendedName>
    <alternativeName>
        <fullName evidence="6">16S rRNA 7-methylguanosine methyltransferase</fullName>
        <shortName evidence="6">16S rRNA m7G methyltransferase</shortName>
    </alternativeName>
</protein>
<dbReference type="EC" id="2.1.1.170" evidence="6"/>